<sequence length="727" mass="77533">MNHAWQFFRAGGVDQVLITSGDDIAHLRELDQKLWVALACPTRGTHFDPRTLDLIDTDHDGRIRAPELLAACEWACERLADPQQLVRGGERLALASLADNEEGRALAEAARHTLARLDEAQAKASDIGLEAIAERQQHLAEERLNGDGIVTAATAGDDTALRGLIEQIVETQGSVKDAGGEAGIGLDQATAFFDAAEALLAWHRQGQSDCGDMRSAAQAVDAVHDKVEDFFARCRLASYAAGAAEALNLPAPETLQGYALQSLSLSADPLRQLPLAPVSAGRPLPLDHSANPAWQAALQDLRKLAVAPLLGGERDTLAEAEWQDLKSRVAHCRDWLSTRPPGKVAALGADKLLALLGQDLAASRARLLALIEEDTAAAPQHGYVNDLEKLLRLQRDLLPLLRNFVSFEAFYRREGAIFQAGRLYLDGRSCDLAVQVADASQHAVIAGLAKAYLAYCECVRGKEKMTIAAAFTAGDVDFLFVGRNGLFYDREGRDWDARIVKVIENPIGIRQAFLLPYKKLLRMIEEQVAKRAAAGDATQQGKLGGLAGQITTLDKPAAGTPAASAAAAAAATQRRIDVGTVAALGVALGSISAVIVGVFGKFIELGWWIPVGLLGIVLAISGPSMLIAWLKLRQRSLGPILDASGWAINGRMRLNVRLGASLSEEAKLPPGASRKPDPYAERHGTAWTVGAVVLVVALLGLGWRVGWLNGVLPEALQHGAAVAAAAK</sequence>
<dbReference type="RefSeq" id="WP_231010957.1">
    <property type="nucleotide sequence ID" value="NZ_BAAAEW010000042.1"/>
</dbReference>
<feature type="transmembrane region" description="Helical" evidence="1">
    <location>
        <begin position="684"/>
        <end position="703"/>
    </location>
</feature>
<feature type="transmembrane region" description="Helical" evidence="1">
    <location>
        <begin position="581"/>
        <end position="599"/>
    </location>
</feature>
<keyword evidence="1" id="KW-0812">Transmembrane</keyword>
<evidence type="ECO:0000313" key="3">
    <source>
        <dbReference type="Proteomes" id="UP001500279"/>
    </source>
</evidence>
<dbReference type="EMBL" id="BAAAEW010000042">
    <property type="protein sequence ID" value="GAA0765900.1"/>
    <property type="molecule type" value="Genomic_DNA"/>
</dbReference>
<keyword evidence="1" id="KW-0472">Membrane</keyword>
<evidence type="ECO:0000256" key="1">
    <source>
        <dbReference type="SAM" id="Phobius"/>
    </source>
</evidence>
<evidence type="ECO:0008006" key="4">
    <source>
        <dbReference type="Google" id="ProtNLM"/>
    </source>
</evidence>
<comment type="caution">
    <text evidence="2">The sequence shown here is derived from an EMBL/GenBank/DDBJ whole genome shotgun (WGS) entry which is preliminary data.</text>
</comment>
<organism evidence="2 3">
    <name type="scientific">Ideonella azotifigens</name>
    <dbReference type="NCBI Taxonomy" id="513160"/>
    <lineage>
        <taxon>Bacteria</taxon>
        <taxon>Pseudomonadati</taxon>
        <taxon>Pseudomonadota</taxon>
        <taxon>Betaproteobacteria</taxon>
        <taxon>Burkholderiales</taxon>
        <taxon>Sphaerotilaceae</taxon>
        <taxon>Ideonella</taxon>
    </lineage>
</organism>
<protein>
    <recommendedName>
        <fullName evidence="4">EF-hand domain-containing protein</fullName>
    </recommendedName>
</protein>
<keyword evidence="3" id="KW-1185">Reference proteome</keyword>
<keyword evidence="1" id="KW-1133">Transmembrane helix</keyword>
<gene>
    <name evidence="2" type="ORF">GCM10009107_53460</name>
</gene>
<feature type="transmembrane region" description="Helical" evidence="1">
    <location>
        <begin position="605"/>
        <end position="630"/>
    </location>
</feature>
<proteinExistence type="predicted"/>
<name>A0ABP3VQC5_9BURK</name>
<dbReference type="Proteomes" id="UP001500279">
    <property type="component" value="Unassembled WGS sequence"/>
</dbReference>
<reference evidence="3" key="1">
    <citation type="journal article" date="2019" name="Int. J. Syst. Evol. Microbiol.">
        <title>The Global Catalogue of Microorganisms (GCM) 10K type strain sequencing project: providing services to taxonomists for standard genome sequencing and annotation.</title>
        <authorList>
            <consortium name="The Broad Institute Genomics Platform"/>
            <consortium name="The Broad Institute Genome Sequencing Center for Infectious Disease"/>
            <person name="Wu L."/>
            <person name="Ma J."/>
        </authorList>
    </citation>
    <scope>NUCLEOTIDE SEQUENCE [LARGE SCALE GENOMIC DNA]</scope>
    <source>
        <strain evidence="3">JCM 15503</strain>
    </source>
</reference>
<accession>A0ABP3VQC5</accession>
<evidence type="ECO:0000313" key="2">
    <source>
        <dbReference type="EMBL" id="GAA0765900.1"/>
    </source>
</evidence>